<dbReference type="EMBL" id="CATNWA010015765">
    <property type="protein sequence ID" value="CAI9586583.1"/>
    <property type="molecule type" value="Genomic_DNA"/>
</dbReference>
<sequence>ILHFQGRDLCVNNTDLSPVSFFTLLCIALHSRAIQSNVLTQVEHTQHTVKQHPAQS</sequence>
<keyword evidence="2" id="KW-1185">Reference proteome</keyword>
<feature type="non-terminal residue" evidence="1">
    <location>
        <position position="1"/>
    </location>
</feature>
<organism evidence="1 2">
    <name type="scientific">Staurois parvus</name>
    <dbReference type="NCBI Taxonomy" id="386267"/>
    <lineage>
        <taxon>Eukaryota</taxon>
        <taxon>Metazoa</taxon>
        <taxon>Chordata</taxon>
        <taxon>Craniata</taxon>
        <taxon>Vertebrata</taxon>
        <taxon>Euteleostomi</taxon>
        <taxon>Amphibia</taxon>
        <taxon>Batrachia</taxon>
        <taxon>Anura</taxon>
        <taxon>Neobatrachia</taxon>
        <taxon>Ranoidea</taxon>
        <taxon>Ranidae</taxon>
        <taxon>Staurois</taxon>
    </lineage>
</organism>
<evidence type="ECO:0000313" key="1">
    <source>
        <dbReference type="EMBL" id="CAI9586583.1"/>
    </source>
</evidence>
<name>A0ABN9EPR6_9NEOB</name>
<protein>
    <submittedName>
        <fullName evidence="1">Uncharacterized protein</fullName>
    </submittedName>
</protein>
<comment type="caution">
    <text evidence="1">The sequence shown here is derived from an EMBL/GenBank/DDBJ whole genome shotgun (WGS) entry which is preliminary data.</text>
</comment>
<accession>A0ABN9EPR6</accession>
<evidence type="ECO:0000313" key="2">
    <source>
        <dbReference type="Proteomes" id="UP001162483"/>
    </source>
</evidence>
<proteinExistence type="predicted"/>
<gene>
    <name evidence="1" type="ORF">SPARVUS_LOCUS10389860</name>
</gene>
<dbReference type="Proteomes" id="UP001162483">
    <property type="component" value="Unassembled WGS sequence"/>
</dbReference>
<reference evidence="1" key="1">
    <citation type="submission" date="2023-05" db="EMBL/GenBank/DDBJ databases">
        <authorList>
            <person name="Stuckert A."/>
        </authorList>
    </citation>
    <scope>NUCLEOTIDE SEQUENCE</scope>
</reference>